<evidence type="ECO:0000256" key="1">
    <source>
        <dbReference type="SAM" id="SignalP"/>
    </source>
</evidence>
<protein>
    <submittedName>
        <fullName evidence="2">Uncharacterized protein</fullName>
    </submittedName>
</protein>
<evidence type="ECO:0000313" key="4">
    <source>
        <dbReference type="Proteomes" id="UP000255108"/>
    </source>
</evidence>
<proteinExistence type="predicted"/>
<dbReference type="Proteomes" id="UP000295794">
    <property type="component" value="Unassembled WGS sequence"/>
</dbReference>
<sequence>MIKLNVFCLLMLASAGAMASEANLPEEMLRGRNQQYQEGFRDGFREAMRMMNGNQGSQSSDWRKIQILNATYGSARGRCDFTQRLARSANDKSSYRFKSGNQWCGDPSDGYQKMSTVEYACRGKPRRAYVREGQSETLRCN</sequence>
<dbReference type="EMBL" id="SMBT01000015">
    <property type="protein sequence ID" value="TCU82433.1"/>
    <property type="molecule type" value="Genomic_DNA"/>
</dbReference>
<reference evidence="3 5" key="2">
    <citation type="submission" date="2019-03" db="EMBL/GenBank/DDBJ databases">
        <title>Genomic Encyclopedia of Type Strains, Phase IV (KMG-IV): sequencing the most valuable type-strain genomes for metagenomic binning, comparative biology and taxonomic classification.</title>
        <authorList>
            <person name="Goeker M."/>
        </authorList>
    </citation>
    <scope>NUCLEOTIDE SEQUENCE [LARGE SCALE GENOMIC DNA]</scope>
    <source>
        <strain evidence="3 5">DSM 3764</strain>
    </source>
</reference>
<keyword evidence="1" id="KW-0732">Signal</keyword>
<feature type="chain" id="PRO_5016689439" evidence="1">
    <location>
        <begin position="20"/>
        <end position="141"/>
    </location>
</feature>
<reference evidence="2 4" key="1">
    <citation type="submission" date="2018-06" db="EMBL/GenBank/DDBJ databases">
        <authorList>
            <consortium name="Pathogen Informatics"/>
            <person name="Doyle S."/>
        </authorList>
    </citation>
    <scope>NUCLEOTIDE SEQUENCE [LARGE SCALE GENOMIC DNA]</scope>
    <source>
        <strain evidence="2 4">NCTC11159</strain>
    </source>
</reference>
<gene>
    <name evidence="3" type="ORF">EV682_11572</name>
    <name evidence="2" type="ORF">NCTC11159_02732</name>
</gene>
<evidence type="ECO:0000313" key="3">
    <source>
        <dbReference type="EMBL" id="TCU82433.1"/>
    </source>
</evidence>
<evidence type="ECO:0000313" key="5">
    <source>
        <dbReference type="Proteomes" id="UP000295794"/>
    </source>
</evidence>
<dbReference type="OrthoDB" id="8592940at2"/>
<accession>A0A377QAC1</accession>
<feature type="signal peptide" evidence="1">
    <location>
        <begin position="1"/>
        <end position="19"/>
    </location>
</feature>
<organism evidence="2 4">
    <name type="scientific">Iodobacter fluviatilis</name>
    <dbReference type="NCBI Taxonomy" id="537"/>
    <lineage>
        <taxon>Bacteria</taxon>
        <taxon>Pseudomonadati</taxon>
        <taxon>Pseudomonadota</taxon>
        <taxon>Betaproteobacteria</taxon>
        <taxon>Neisseriales</taxon>
        <taxon>Chitinibacteraceae</taxon>
        <taxon>Iodobacter</taxon>
    </lineage>
</organism>
<dbReference type="EMBL" id="UGHR01000001">
    <property type="protein sequence ID" value="STQ91658.1"/>
    <property type="molecule type" value="Genomic_DNA"/>
</dbReference>
<dbReference type="Proteomes" id="UP000255108">
    <property type="component" value="Unassembled WGS sequence"/>
</dbReference>
<evidence type="ECO:0000313" key="2">
    <source>
        <dbReference type="EMBL" id="STQ91658.1"/>
    </source>
</evidence>
<dbReference type="RefSeq" id="WP_115227843.1">
    <property type="nucleotide sequence ID" value="NZ_CAWOLO010000015.1"/>
</dbReference>
<dbReference type="AlphaFoldDB" id="A0A377QAC1"/>
<keyword evidence="5" id="KW-1185">Reference proteome</keyword>
<name>A0A377QAC1_9NEIS</name>